<dbReference type="InterPro" id="IPR001296">
    <property type="entry name" value="Glyco_trans_1"/>
</dbReference>
<keyword evidence="3" id="KW-1185">Reference proteome</keyword>
<dbReference type="SUPFAM" id="SSF53756">
    <property type="entry name" value="UDP-Glycosyltransferase/glycogen phosphorylase"/>
    <property type="match status" value="1"/>
</dbReference>
<sequence>MSTIAPEPGSDHIVYLTGLYPAVSHTFILREVVALRAAGLHVTTCSVNRPGSHHLIGPDEAAAARSTFYLLENVRKPAVLLAAIGTALRRPRRLAQALSLLRRSGATGMKGNLRQVVYLMEAMVLARFLHRCGASRIHNQLGMASASVSMYASILAGISFSFTLHGPDDFFDAPARQLATKIASADFVACISDFCRNQARQLCSQGDWAKLHVVRCGIDPAAYSKRDRTPPLRRILFVGRLVPVKGVSVLIGAFGSIAHAFPDATLTIVGDGSERAKLEVIVSSLGLGNRVVFTGALSQQQVAVQMAEADVFVLPSFAEGLPVVLMEAMASGLPVIATSVAGTPELVEDNTTGRLVGPGEEEQLARAMRDYLTNPQPALEMANHGRSRALRDHDMWKEGQRLAGFFRAHSSLL</sequence>
<feature type="domain" description="Glycosyl transferase family 1" evidence="1">
    <location>
        <begin position="234"/>
        <end position="387"/>
    </location>
</feature>
<evidence type="ECO:0000259" key="1">
    <source>
        <dbReference type="Pfam" id="PF00534"/>
    </source>
</evidence>
<dbReference type="AlphaFoldDB" id="A0A4Q9FVW6"/>
<dbReference type="Pfam" id="PF00534">
    <property type="entry name" value="Glycos_transf_1"/>
    <property type="match status" value="1"/>
</dbReference>
<dbReference type="Proteomes" id="UP000293520">
    <property type="component" value="Unassembled WGS sequence"/>
</dbReference>
<protein>
    <submittedName>
        <fullName evidence="2">Colanic acid biosynthesis glycosyltransferase WcaL</fullName>
    </submittedName>
</protein>
<dbReference type="GO" id="GO:0016757">
    <property type="term" value="F:glycosyltransferase activity"/>
    <property type="evidence" value="ECO:0007669"/>
    <property type="project" value="InterPro"/>
</dbReference>
<accession>A0A4Q9FVW6</accession>
<dbReference type="OrthoDB" id="9790710at2"/>
<dbReference type="EMBL" id="SISK01000015">
    <property type="protein sequence ID" value="TBN37005.1"/>
    <property type="molecule type" value="Genomic_DNA"/>
</dbReference>
<name>A0A4Q9FVW6_9RHOB</name>
<dbReference type="PANTHER" id="PTHR45947:SF15">
    <property type="entry name" value="TEICHURONIC ACID BIOSYNTHESIS GLYCOSYLTRANSFERASE TUAC-RELATED"/>
    <property type="match status" value="1"/>
</dbReference>
<dbReference type="Gene3D" id="3.40.50.2000">
    <property type="entry name" value="Glycogen Phosphorylase B"/>
    <property type="match status" value="2"/>
</dbReference>
<dbReference type="PANTHER" id="PTHR45947">
    <property type="entry name" value="SULFOQUINOVOSYL TRANSFERASE SQD2"/>
    <property type="match status" value="1"/>
</dbReference>
<proteinExistence type="predicted"/>
<reference evidence="2 3" key="1">
    <citation type="submission" date="2019-02" db="EMBL/GenBank/DDBJ databases">
        <title>Paracoccus subflavus sp. nov., isolated from marine sediment of the Pacific Ocean.</title>
        <authorList>
            <person name="Zhang G."/>
        </authorList>
    </citation>
    <scope>NUCLEOTIDE SEQUENCE [LARGE SCALE GENOMIC DNA]</scope>
    <source>
        <strain evidence="2 3">GY0581</strain>
    </source>
</reference>
<dbReference type="InterPro" id="IPR050194">
    <property type="entry name" value="Glycosyltransferase_grp1"/>
</dbReference>
<keyword evidence="2" id="KW-0808">Transferase</keyword>
<organism evidence="2 3">
    <name type="scientific">Paracoccus subflavus</name>
    <dbReference type="NCBI Taxonomy" id="2528244"/>
    <lineage>
        <taxon>Bacteria</taxon>
        <taxon>Pseudomonadati</taxon>
        <taxon>Pseudomonadota</taxon>
        <taxon>Alphaproteobacteria</taxon>
        <taxon>Rhodobacterales</taxon>
        <taxon>Paracoccaceae</taxon>
        <taxon>Paracoccus</taxon>
    </lineage>
</organism>
<gene>
    <name evidence="2" type="ORF">EYE42_14950</name>
</gene>
<dbReference type="RefSeq" id="WP_130992116.1">
    <property type="nucleotide sequence ID" value="NZ_SISK01000015.1"/>
</dbReference>
<evidence type="ECO:0000313" key="3">
    <source>
        <dbReference type="Proteomes" id="UP000293520"/>
    </source>
</evidence>
<comment type="caution">
    <text evidence="2">The sequence shown here is derived from an EMBL/GenBank/DDBJ whole genome shotgun (WGS) entry which is preliminary data.</text>
</comment>
<evidence type="ECO:0000313" key="2">
    <source>
        <dbReference type="EMBL" id="TBN37005.1"/>
    </source>
</evidence>